<dbReference type="Gene3D" id="1.10.10.10">
    <property type="entry name" value="Winged helix-like DNA-binding domain superfamily/Winged helix DNA-binding domain"/>
    <property type="match status" value="1"/>
</dbReference>
<dbReference type="RefSeq" id="WP_116040122.1">
    <property type="nucleotide sequence ID" value="NZ_QRDX01000003.1"/>
</dbReference>
<dbReference type="CDD" id="cd06171">
    <property type="entry name" value="Sigma70_r4"/>
    <property type="match status" value="1"/>
</dbReference>
<keyword evidence="2" id="KW-0805">Transcription regulation</keyword>
<comment type="caution">
    <text evidence="8">The sequence shown here is derived from an EMBL/GenBank/DDBJ whole genome shotgun (WGS) entry which is preliminary data.</text>
</comment>
<accession>A0A3D9HGW9</accession>
<keyword evidence="9" id="KW-1185">Reference proteome</keyword>
<evidence type="ECO:0000313" key="9">
    <source>
        <dbReference type="Proteomes" id="UP000256629"/>
    </source>
</evidence>
<dbReference type="Proteomes" id="UP000256629">
    <property type="component" value="Unassembled WGS sequence"/>
</dbReference>
<dbReference type="PANTHER" id="PTHR43133">
    <property type="entry name" value="RNA POLYMERASE ECF-TYPE SIGMA FACTO"/>
    <property type="match status" value="1"/>
</dbReference>
<dbReference type="Pfam" id="PF08281">
    <property type="entry name" value="Sigma70_r4_2"/>
    <property type="match status" value="1"/>
</dbReference>
<evidence type="ECO:0000256" key="2">
    <source>
        <dbReference type="ARBA" id="ARBA00023015"/>
    </source>
</evidence>
<dbReference type="Pfam" id="PF04542">
    <property type="entry name" value="Sigma70_r2"/>
    <property type="match status" value="1"/>
</dbReference>
<dbReference type="SUPFAM" id="SSF88946">
    <property type="entry name" value="Sigma2 domain of RNA polymerase sigma factors"/>
    <property type="match status" value="1"/>
</dbReference>
<dbReference type="InterPro" id="IPR039425">
    <property type="entry name" value="RNA_pol_sigma-70-like"/>
</dbReference>
<dbReference type="OrthoDB" id="9795666at2"/>
<feature type="domain" description="RNA polymerase sigma factor 70 region 4 type 2" evidence="7">
    <location>
        <begin position="138"/>
        <end position="178"/>
    </location>
</feature>
<dbReference type="GO" id="GO:0003677">
    <property type="term" value="F:DNA binding"/>
    <property type="evidence" value="ECO:0007669"/>
    <property type="project" value="UniProtKB-KW"/>
</dbReference>
<evidence type="ECO:0000256" key="5">
    <source>
        <dbReference type="ARBA" id="ARBA00023163"/>
    </source>
</evidence>
<dbReference type="PANTHER" id="PTHR43133:SF8">
    <property type="entry name" value="RNA POLYMERASE SIGMA FACTOR HI_1459-RELATED"/>
    <property type="match status" value="1"/>
</dbReference>
<evidence type="ECO:0000256" key="3">
    <source>
        <dbReference type="ARBA" id="ARBA00023082"/>
    </source>
</evidence>
<dbReference type="GO" id="GO:0016987">
    <property type="term" value="F:sigma factor activity"/>
    <property type="evidence" value="ECO:0007669"/>
    <property type="project" value="UniProtKB-KW"/>
</dbReference>
<dbReference type="NCBIfam" id="TIGR02937">
    <property type="entry name" value="sigma70-ECF"/>
    <property type="match status" value="1"/>
</dbReference>
<organism evidence="8 9">
    <name type="scientific">Seonamhaeicola aphaedonensis</name>
    <dbReference type="NCBI Taxonomy" id="1461338"/>
    <lineage>
        <taxon>Bacteria</taxon>
        <taxon>Pseudomonadati</taxon>
        <taxon>Bacteroidota</taxon>
        <taxon>Flavobacteriia</taxon>
        <taxon>Flavobacteriales</taxon>
        <taxon>Flavobacteriaceae</taxon>
    </lineage>
</organism>
<proteinExistence type="inferred from homology"/>
<feature type="domain" description="RNA polymerase sigma-70 region 2" evidence="6">
    <location>
        <begin position="42"/>
        <end position="98"/>
    </location>
</feature>
<evidence type="ECO:0000256" key="4">
    <source>
        <dbReference type="ARBA" id="ARBA00023125"/>
    </source>
</evidence>
<evidence type="ECO:0000313" key="8">
    <source>
        <dbReference type="EMBL" id="RED48737.1"/>
    </source>
</evidence>
<name>A0A3D9HGW9_9FLAO</name>
<evidence type="ECO:0000259" key="6">
    <source>
        <dbReference type="Pfam" id="PF04542"/>
    </source>
</evidence>
<dbReference type="EMBL" id="QRDX01000003">
    <property type="protein sequence ID" value="RED48737.1"/>
    <property type="molecule type" value="Genomic_DNA"/>
</dbReference>
<sequence length="196" mass="23407">MDFKFRTSCKHKSDEELMVLFARGKEKAFNEIYKRYSAKLFLFFYQKLYQDKDYAEDFLQNLFLKIIEKAHLFDTGKSFSSWIYTIAYNMCKNEYRKKVDVKEISLDIEELKHNLTFPSNLSNETDLTLFKKKLGIELNKLDEKHNLTFTLRYLDNLSIKEISEVMDCSEGTVKSRLFYTTKKLSKKLKNFKAIKI</sequence>
<protein>
    <submittedName>
        <fullName evidence="8">RNA polymerase sigma-70 factor (ECF subfamily)</fullName>
    </submittedName>
</protein>
<gene>
    <name evidence="8" type="ORF">DFQ02_10367</name>
</gene>
<dbReference type="InterPro" id="IPR007627">
    <property type="entry name" value="RNA_pol_sigma70_r2"/>
</dbReference>
<dbReference type="InterPro" id="IPR013325">
    <property type="entry name" value="RNA_pol_sigma_r2"/>
</dbReference>
<keyword evidence="4" id="KW-0238">DNA-binding</keyword>
<evidence type="ECO:0000256" key="1">
    <source>
        <dbReference type="ARBA" id="ARBA00010641"/>
    </source>
</evidence>
<dbReference type="Gene3D" id="1.10.1740.10">
    <property type="match status" value="1"/>
</dbReference>
<keyword evidence="5" id="KW-0804">Transcription</keyword>
<dbReference type="InterPro" id="IPR013324">
    <property type="entry name" value="RNA_pol_sigma_r3/r4-like"/>
</dbReference>
<dbReference type="AlphaFoldDB" id="A0A3D9HGW9"/>
<comment type="similarity">
    <text evidence="1">Belongs to the sigma-70 factor family. ECF subfamily.</text>
</comment>
<dbReference type="InterPro" id="IPR014284">
    <property type="entry name" value="RNA_pol_sigma-70_dom"/>
</dbReference>
<dbReference type="InterPro" id="IPR036388">
    <property type="entry name" value="WH-like_DNA-bd_sf"/>
</dbReference>
<dbReference type="InterPro" id="IPR013249">
    <property type="entry name" value="RNA_pol_sigma70_r4_t2"/>
</dbReference>
<dbReference type="GO" id="GO:0006352">
    <property type="term" value="P:DNA-templated transcription initiation"/>
    <property type="evidence" value="ECO:0007669"/>
    <property type="project" value="InterPro"/>
</dbReference>
<dbReference type="SUPFAM" id="SSF88659">
    <property type="entry name" value="Sigma3 and sigma4 domains of RNA polymerase sigma factors"/>
    <property type="match status" value="1"/>
</dbReference>
<keyword evidence="3" id="KW-0731">Sigma factor</keyword>
<reference evidence="8 9" key="1">
    <citation type="submission" date="2018-07" db="EMBL/GenBank/DDBJ databases">
        <title>Genomic Encyclopedia of Type Strains, Phase III (KMG-III): the genomes of soil and plant-associated and newly described type strains.</title>
        <authorList>
            <person name="Whitman W."/>
        </authorList>
    </citation>
    <scope>NUCLEOTIDE SEQUENCE [LARGE SCALE GENOMIC DNA]</scope>
    <source>
        <strain evidence="8 9">CECT 8487</strain>
    </source>
</reference>
<evidence type="ECO:0000259" key="7">
    <source>
        <dbReference type="Pfam" id="PF08281"/>
    </source>
</evidence>